<dbReference type="GO" id="GO:0005829">
    <property type="term" value="C:cytosol"/>
    <property type="evidence" value="ECO:0007669"/>
    <property type="project" value="TreeGrafter"/>
</dbReference>
<dbReference type="UniPathway" id="UPA00223">
    <property type="reaction ID" value="UER00717"/>
</dbReference>
<gene>
    <name evidence="8" type="ORF">IMCC3088_1268</name>
</gene>
<dbReference type="InterPro" id="IPR002020">
    <property type="entry name" value="Citrate_synthase"/>
</dbReference>
<evidence type="ECO:0000256" key="7">
    <source>
        <dbReference type="RuleBase" id="RU003406"/>
    </source>
</evidence>
<evidence type="ECO:0000256" key="2">
    <source>
        <dbReference type="ARBA" id="ARBA00010566"/>
    </source>
</evidence>
<dbReference type="OrthoDB" id="9800864at2"/>
<evidence type="ECO:0000256" key="5">
    <source>
        <dbReference type="ARBA" id="ARBA00049288"/>
    </source>
</evidence>
<dbReference type="InterPro" id="IPR019810">
    <property type="entry name" value="Citrate_synthase_AS"/>
</dbReference>
<dbReference type="Proteomes" id="UP000005615">
    <property type="component" value="Unassembled WGS sequence"/>
</dbReference>
<evidence type="ECO:0000256" key="3">
    <source>
        <dbReference type="ARBA" id="ARBA00022532"/>
    </source>
</evidence>
<evidence type="ECO:0000256" key="1">
    <source>
        <dbReference type="ARBA" id="ARBA00004751"/>
    </source>
</evidence>
<keyword evidence="9" id="KW-1185">Reference proteome</keyword>
<dbReference type="InterPro" id="IPR011278">
    <property type="entry name" value="2-MeCitrate/Citrate_synth_II"/>
</dbReference>
<dbReference type="GO" id="GO:0036440">
    <property type="term" value="F:citrate synthase activity"/>
    <property type="evidence" value="ECO:0007669"/>
    <property type="project" value="UniProtKB-EC"/>
</dbReference>
<dbReference type="PANTHER" id="PTHR11739:SF4">
    <property type="entry name" value="CITRATE SYNTHASE, PEROXISOMAL"/>
    <property type="match status" value="1"/>
</dbReference>
<dbReference type="Pfam" id="PF00285">
    <property type="entry name" value="Citrate_synt"/>
    <property type="match status" value="1"/>
</dbReference>
<dbReference type="Gene3D" id="1.10.580.10">
    <property type="entry name" value="Citrate Synthase, domain 1"/>
    <property type="match status" value="1"/>
</dbReference>
<evidence type="ECO:0000256" key="4">
    <source>
        <dbReference type="ARBA" id="ARBA00022679"/>
    </source>
</evidence>
<reference evidence="8 9" key="1">
    <citation type="journal article" date="2011" name="J. Bacteriol.">
        <title>Genome sequence of strain IMCC3088, a proteorhodopsin-containing marine bacterium belonging to the OM60/NOR5 clade.</title>
        <authorList>
            <person name="Jang Y."/>
            <person name="Oh H.M."/>
            <person name="Kang I."/>
            <person name="Lee K."/>
            <person name="Yang S.J."/>
            <person name="Cho J.C."/>
        </authorList>
    </citation>
    <scope>NUCLEOTIDE SEQUENCE [LARGE SCALE GENOMIC DNA]</scope>
    <source>
        <strain evidence="8 9">IMCC3088</strain>
    </source>
</reference>
<dbReference type="SUPFAM" id="SSF48256">
    <property type="entry name" value="Citrate synthase"/>
    <property type="match status" value="1"/>
</dbReference>
<accession>F3KYA0</accession>
<comment type="similarity">
    <text evidence="2 6 7">Belongs to the citrate synthase family.</text>
</comment>
<dbReference type="InterPro" id="IPR016142">
    <property type="entry name" value="Citrate_synth-like_lrg_a-sub"/>
</dbReference>
<keyword evidence="4 6" id="KW-0808">Transferase</keyword>
<dbReference type="NCBIfam" id="TIGR01800">
    <property type="entry name" value="cit_synth_II"/>
    <property type="match status" value="1"/>
</dbReference>
<evidence type="ECO:0000256" key="6">
    <source>
        <dbReference type="PIRNR" id="PIRNR001369"/>
    </source>
</evidence>
<comment type="caution">
    <text evidence="8">The sequence shown here is derived from an EMBL/GenBank/DDBJ whole genome shotgun (WGS) entry which is preliminary data.</text>
</comment>
<dbReference type="PIRSF" id="PIRSF001369">
    <property type="entry name" value="Citrate_synth"/>
    <property type="match status" value="1"/>
</dbReference>
<dbReference type="RefSeq" id="WP_009574377.1">
    <property type="nucleotide sequence ID" value="NZ_AEIG01000002.1"/>
</dbReference>
<dbReference type="GO" id="GO:0006099">
    <property type="term" value="P:tricarboxylic acid cycle"/>
    <property type="evidence" value="ECO:0007669"/>
    <property type="project" value="UniProtKB-UniPathway"/>
</dbReference>
<dbReference type="PRINTS" id="PR00143">
    <property type="entry name" value="CITRTSNTHASE"/>
</dbReference>
<proteinExistence type="inferred from homology"/>
<comment type="pathway">
    <text evidence="1">Carbohydrate metabolism; tricarboxylic acid cycle; isocitrate from oxaloacetate: step 1/2.</text>
</comment>
<dbReference type="PANTHER" id="PTHR11739">
    <property type="entry name" value="CITRATE SYNTHASE"/>
    <property type="match status" value="1"/>
</dbReference>
<dbReference type="PROSITE" id="PS00480">
    <property type="entry name" value="CITRATE_SYNTHASE"/>
    <property type="match status" value="1"/>
</dbReference>
<protein>
    <recommendedName>
        <fullName evidence="6">Citrate synthase</fullName>
    </recommendedName>
</protein>
<dbReference type="GO" id="GO:0005975">
    <property type="term" value="P:carbohydrate metabolic process"/>
    <property type="evidence" value="ECO:0007669"/>
    <property type="project" value="TreeGrafter"/>
</dbReference>
<keyword evidence="3" id="KW-0816">Tricarboxylic acid cycle</keyword>
<organism evidence="8 9">
    <name type="scientific">Aequoribacter fuscus</name>
    <dbReference type="NCBI Taxonomy" id="2518989"/>
    <lineage>
        <taxon>Bacteria</taxon>
        <taxon>Pseudomonadati</taxon>
        <taxon>Pseudomonadota</taxon>
        <taxon>Gammaproteobacteria</taxon>
        <taxon>Cellvibrionales</taxon>
        <taxon>Halieaceae</taxon>
        <taxon>Aequoribacter</taxon>
    </lineage>
</organism>
<evidence type="ECO:0000313" key="8">
    <source>
        <dbReference type="EMBL" id="EGG30956.1"/>
    </source>
</evidence>
<sequence>MTDTEEKIRVFRGLKGVYFDRSPTTHIDGRKGELRYWGYSIHDLATHSTFEETAYLLLHGELPSSAQLRAFDQALRNARSLPPAIIEIIRTVVDGHPMDVLRTAVSALAAFDPHTSDNSSEAVMQKTLRLTSQVPMIVAAHHRIRQGLAPIEADASLGHAAHFLYQLSGEIPSEDAARLMDLDFILHAEHGSNASSFTARVVTGTDANLHASITAAIAALSGPAHGGAAEDVMHMAREIGDPANAAEYVKRKRANKEAIMGFGHRVYRAEDPRARHLRDGVERLSIEKGEPHWNDILKALVEAMKPYSRLGVNVNVDFYSGVIYHLNGIPEDLFVPIFAIGRVPGWSLQIMQQMENNILIRPLLEYNGPDLREYVPLEQR</sequence>
<dbReference type="EMBL" id="AEIG01000002">
    <property type="protein sequence ID" value="EGG30956.1"/>
    <property type="molecule type" value="Genomic_DNA"/>
</dbReference>
<comment type="catalytic activity">
    <reaction evidence="5">
        <text>oxaloacetate + acetyl-CoA + H2O = citrate + CoA + H(+)</text>
        <dbReference type="Rhea" id="RHEA:16845"/>
        <dbReference type="ChEBI" id="CHEBI:15377"/>
        <dbReference type="ChEBI" id="CHEBI:15378"/>
        <dbReference type="ChEBI" id="CHEBI:16452"/>
        <dbReference type="ChEBI" id="CHEBI:16947"/>
        <dbReference type="ChEBI" id="CHEBI:57287"/>
        <dbReference type="ChEBI" id="CHEBI:57288"/>
        <dbReference type="EC" id="2.3.3.16"/>
    </reaction>
</comment>
<evidence type="ECO:0000313" key="9">
    <source>
        <dbReference type="Proteomes" id="UP000005615"/>
    </source>
</evidence>
<dbReference type="STRING" id="2518989.IMCC3088_1268"/>
<dbReference type="eggNOG" id="COG0372">
    <property type="taxonomic scope" value="Bacteria"/>
</dbReference>
<dbReference type="InterPro" id="IPR036969">
    <property type="entry name" value="Citrate_synthase_sf"/>
</dbReference>
<dbReference type="Gene3D" id="1.10.230.10">
    <property type="entry name" value="Cytochrome P450-Terp, domain 2"/>
    <property type="match status" value="1"/>
</dbReference>
<dbReference type="InterPro" id="IPR024176">
    <property type="entry name" value="Citrate_synthase_bac-typ"/>
</dbReference>
<dbReference type="AlphaFoldDB" id="F3KYA0"/>
<dbReference type="InterPro" id="IPR016143">
    <property type="entry name" value="Citrate_synth-like_sm_a-sub"/>
</dbReference>
<name>F3KYA0_9GAMM</name>